<dbReference type="FunFam" id="3.40.50.300:FF:001166">
    <property type="entry name" value="ADP-ribosylation factor D"/>
    <property type="match status" value="1"/>
</dbReference>
<accession>A0A2A6B418</accession>
<dbReference type="PANTHER" id="PTHR11711">
    <property type="entry name" value="ADP RIBOSYLATION FACTOR-RELATED"/>
    <property type="match status" value="1"/>
</dbReference>
<dbReference type="Proteomes" id="UP000005239">
    <property type="component" value="Unassembled WGS sequence"/>
</dbReference>
<dbReference type="Gene3D" id="3.40.50.300">
    <property type="entry name" value="P-loop containing nucleotide triphosphate hydrolases"/>
    <property type="match status" value="1"/>
</dbReference>
<dbReference type="AlphaFoldDB" id="A0A2A6B418"/>
<feature type="binding site" evidence="6">
    <location>
        <position position="53"/>
    </location>
    <ligand>
        <name>Mg(2+)</name>
        <dbReference type="ChEBI" id="CHEBI:18420"/>
    </ligand>
</feature>
<name>A0A2A6B418_PRIPA</name>
<dbReference type="Pfam" id="PF00025">
    <property type="entry name" value="Arf"/>
    <property type="match status" value="1"/>
</dbReference>
<dbReference type="SMART" id="SM00175">
    <property type="entry name" value="RAB"/>
    <property type="match status" value="1"/>
</dbReference>
<dbReference type="InterPro" id="IPR027417">
    <property type="entry name" value="P-loop_NTPase"/>
</dbReference>
<dbReference type="OrthoDB" id="2011769at2759"/>
<protein>
    <recommendedName>
        <fullName evidence="2">ADP-ribosylation factor-like protein 6</fullName>
    </recommendedName>
</protein>
<dbReference type="GO" id="GO:0005737">
    <property type="term" value="C:cytoplasm"/>
    <property type="evidence" value="ECO:0000318"/>
    <property type="project" value="GO_Central"/>
</dbReference>
<evidence type="ECO:0000256" key="1">
    <source>
        <dbReference type="ARBA" id="ARBA00010290"/>
    </source>
</evidence>
<dbReference type="SMART" id="SM00178">
    <property type="entry name" value="SAR"/>
    <property type="match status" value="1"/>
</dbReference>
<keyword evidence="9" id="KW-1185">Reference proteome</keyword>
<dbReference type="PROSITE" id="PS51417">
    <property type="entry name" value="ARF"/>
    <property type="match status" value="1"/>
</dbReference>
<gene>
    <name evidence="8" type="primary">WBGene00277913</name>
</gene>
<dbReference type="PRINTS" id="PR00328">
    <property type="entry name" value="SAR1GTPBP"/>
</dbReference>
<dbReference type="NCBIfam" id="TIGR00231">
    <property type="entry name" value="small_GTP"/>
    <property type="match status" value="1"/>
</dbReference>
<evidence type="ECO:0000256" key="2">
    <source>
        <dbReference type="ARBA" id="ARBA00019766"/>
    </source>
</evidence>
<dbReference type="InterPro" id="IPR005225">
    <property type="entry name" value="Small_GTP-bd"/>
</dbReference>
<dbReference type="GO" id="GO:0015630">
    <property type="term" value="C:microtubule cytoskeleton"/>
    <property type="evidence" value="ECO:0000318"/>
    <property type="project" value="GO_Central"/>
</dbReference>
<dbReference type="InterPro" id="IPR006689">
    <property type="entry name" value="Small_GTPase_ARF/SAR"/>
</dbReference>
<dbReference type="GO" id="GO:0003924">
    <property type="term" value="F:GTPase activity"/>
    <property type="evidence" value="ECO:0007669"/>
    <property type="project" value="InterPro"/>
</dbReference>
<dbReference type="SUPFAM" id="SSF52540">
    <property type="entry name" value="P-loop containing nucleoside triphosphate hydrolases"/>
    <property type="match status" value="1"/>
</dbReference>
<dbReference type="CDD" id="cd00878">
    <property type="entry name" value="Arf_Arl"/>
    <property type="match status" value="1"/>
</dbReference>
<keyword evidence="6" id="KW-0479">Metal-binding</keyword>
<feature type="binding site" evidence="6">
    <location>
        <position position="35"/>
    </location>
    <ligand>
        <name>Mg(2+)</name>
        <dbReference type="ChEBI" id="CHEBI:18420"/>
    </ligand>
</feature>
<dbReference type="GO" id="GO:0046872">
    <property type="term" value="F:metal ion binding"/>
    <property type="evidence" value="ECO:0007669"/>
    <property type="project" value="UniProtKB-KW"/>
</dbReference>
<evidence type="ECO:0000313" key="9">
    <source>
        <dbReference type="Proteomes" id="UP000005239"/>
    </source>
</evidence>
<organism evidence="8 9">
    <name type="scientific">Pristionchus pacificus</name>
    <name type="common">Parasitic nematode worm</name>
    <dbReference type="NCBI Taxonomy" id="54126"/>
    <lineage>
        <taxon>Eukaryota</taxon>
        <taxon>Metazoa</taxon>
        <taxon>Ecdysozoa</taxon>
        <taxon>Nematoda</taxon>
        <taxon>Chromadorea</taxon>
        <taxon>Rhabditida</taxon>
        <taxon>Rhabditina</taxon>
        <taxon>Diplogasteromorpha</taxon>
        <taxon>Diplogasteroidea</taxon>
        <taxon>Neodiplogasteridae</taxon>
        <taxon>Pristionchus</taxon>
    </lineage>
</organism>
<evidence type="ECO:0000256" key="3">
    <source>
        <dbReference type="ARBA" id="ARBA00022741"/>
    </source>
</evidence>
<keyword evidence="3 5" id="KW-0547">Nucleotide-binding</keyword>
<feature type="binding site" evidence="5">
    <location>
        <begin position="28"/>
        <end position="35"/>
    </location>
    <ligand>
        <name>GTP</name>
        <dbReference type="ChEBI" id="CHEBI:37565"/>
    </ligand>
</feature>
<reference evidence="9" key="1">
    <citation type="journal article" date="2008" name="Nat. Genet.">
        <title>The Pristionchus pacificus genome provides a unique perspective on nematode lifestyle and parasitism.</title>
        <authorList>
            <person name="Dieterich C."/>
            <person name="Clifton S.W."/>
            <person name="Schuster L.N."/>
            <person name="Chinwalla A."/>
            <person name="Delehaunty K."/>
            <person name="Dinkelacker I."/>
            <person name="Fulton L."/>
            <person name="Fulton R."/>
            <person name="Godfrey J."/>
            <person name="Minx P."/>
            <person name="Mitreva M."/>
            <person name="Roeseler W."/>
            <person name="Tian H."/>
            <person name="Witte H."/>
            <person name="Yang S.P."/>
            <person name="Wilson R.K."/>
            <person name="Sommer R.J."/>
        </authorList>
    </citation>
    <scope>NUCLEOTIDE SEQUENCE [LARGE SCALE GENOMIC DNA]</scope>
    <source>
        <strain evidence="9">PS312</strain>
    </source>
</reference>
<comment type="similarity">
    <text evidence="1 7">Belongs to the small GTPase superfamily. Arf family.</text>
</comment>
<sequence>MSFLLHQKLDVIWRWLGLLKDVRIVMLGPESAGKTSILNRLLRGTFDEKIPPTHGMNVETVAHKDLRLCIWDFGRKIVAPSDWHHYLRNTQTLIFVVDSTDPSMFEQACSELLMVLEDALLNVVPLLVLSTKCDVEGASSLMEVSNALKLSTIEARDHSILSTSALTGEGLNEALEWIEKRLET</sequence>
<dbReference type="SMART" id="SM00177">
    <property type="entry name" value="ARF"/>
    <property type="match status" value="1"/>
</dbReference>
<reference evidence="8" key="2">
    <citation type="submission" date="2022-06" db="UniProtKB">
        <authorList>
            <consortium name="EnsemblMetazoa"/>
        </authorList>
    </citation>
    <scope>IDENTIFICATION</scope>
    <source>
        <strain evidence="8">PS312</strain>
    </source>
</reference>
<dbReference type="GO" id="GO:0005525">
    <property type="term" value="F:GTP binding"/>
    <property type="evidence" value="ECO:0000318"/>
    <property type="project" value="GO_Central"/>
</dbReference>
<evidence type="ECO:0000256" key="7">
    <source>
        <dbReference type="RuleBase" id="RU003925"/>
    </source>
</evidence>
<keyword evidence="4 5" id="KW-0342">GTP-binding</keyword>
<evidence type="ECO:0000256" key="4">
    <source>
        <dbReference type="ARBA" id="ARBA00023134"/>
    </source>
</evidence>
<keyword evidence="6" id="KW-0460">Magnesium</keyword>
<proteinExistence type="inferred from homology"/>
<dbReference type="GO" id="GO:0060271">
    <property type="term" value="P:cilium assembly"/>
    <property type="evidence" value="ECO:0000318"/>
    <property type="project" value="GO_Central"/>
</dbReference>
<evidence type="ECO:0000256" key="5">
    <source>
        <dbReference type="PIRSR" id="PIRSR606689-1"/>
    </source>
</evidence>
<dbReference type="InterPro" id="IPR024156">
    <property type="entry name" value="Small_GTPase_ARF"/>
</dbReference>
<accession>A0A8R1YYL7</accession>
<evidence type="ECO:0000256" key="6">
    <source>
        <dbReference type="PIRSR" id="PIRSR606689-2"/>
    </source>
</evidence>
<dbReference type="EnsemblMetazoa" id="PPA39544.1">
    <property type="protein sequence ID" value="PPA39544.1"/>
    <property type="gene ID" value="WBGene00277913"/>
</dbReference>
<dbReference type="PROSITE" id="PS51419">
    <property type="entry name" value="RAB"/>
    <property type="match status" value="1"/>
</dbReference>
<evidence type="ECO:0000313" key="8">
    <source>
        <dbReference type="EnsemblMetazoa" id="PPA39544.1"/>
    </source>
</evidence>